<evidence type="ECO:0000256" key="3">
    <source>
        <dbReference type="ARBA" id="ARBA00022729"/>
    </source>
</evidence>
<feature type="domain" description="NlpC/P60" evidence="7">
    <location>
        <begin position="21"/>
        <end position="143"/>
    </location>
</feature>
<feature type="signal peptide" evidence="6">
    <location>
        <begin position="1"/>
        <end position="24"/>
    </location>
</feature>
<evidence type="ECO:0000256" key="4">
    <source>
        <dbReference type="ARBA" id="ARBA00022801"/>
    </source>
</evidence>
<dbReference type="EMBL" id="JBHMAG010000014">
    <property type="protein sequence ID" value="MFB9754346.1"/>
    <property type="molecule type" value="Genomic_DNA"/>
</dbReference>
<organism evidence="8 9">
    <name type="scientific">Paenibacillus hodogayensis</name>
    <dbReference type="NCBI Taxonomy" id="279208"/>
    <lineage>
        <taxon>Bacteria</taxon>
        <taxon>Bacillati</taxon>
        <taxon>Bacillota</taxon>
        <taxon>Bacilli</taxon>
        <taxon>Bacillales</taxon>
        <taxon>Paenibacillaceae</taxon>
        <taxon>Paenibacillus</taxon>
    </lineage>
</organism>
<keyword evidence="5" id="KW-0788">Thiol protease</keyword>
<keyword evidence="4" id="KW-0378">Hydrolase</keyword>
<comment type="caution">
    <text evidence="8">The sequence shown here is derived from an EMBL/GenBank/DDBJ whole genome shotgun (WGS) entry which is preliminary data.</text>
</comment>
<evidence type="ECO:0000313" key="9">
    <source>
        <dbReference type="Proteomes" id="UP001589619"/>
    </source>
</evidence>
<keyword evidence="9" id="KW-1185">Reference proteome</keyword>
<dbReference type="InterPro" id="IPR052062">
    <property type="entry name" value="Murein_DD/LD_carboxypeptidase"/>
</dbReference>
<dbReference type="PROSITE" id="PS51935">
    <property type="entry name" value="NLPC_P60"/>
    <property type="match status" value="1"/>
</dbReference>
<gene>
    <name evidence="8" type="ORF">ACFFNY_22475</name>
</gene>
<dbReference type="Pfam" id="PF00877">
    <property type="entry name" value="NLPC_P60"/>
    <property type="match status" value="1"/>
</dbReference>
<dbReference type="InterPro" id="IPR038765">
    <property type="entry name" value="Papain-like_cys_pep_sf"/>
</dbReference>
<dbReference type="Proteomes" id="UP001589619">
    <property type="component" value="Unassembled WGS sequence"/>
</dbReference>
<keyword evidence="2" id="KW-0645">Protease</keyword>
<evidence type="ECO:0000256" key="6">
    <source>
        <dbReference type="SAM" id="SignalP"/>
    </source>
</evidence>
<evidence type="ECO:0000256" key="5">
    <source>
        <dbReference type="ARBA" id="ARBA00022807"/>
    </source>
</evidence>
<comment type="similarity">
    <text evidence="1">Belongs to the peptidase C40 family.</text>
</comment>
<dbReference type="SUPFAM" id="SSF54001">
    <property type="entry name" value="Cysteine proteinases"/>
    <property type="match status" value="1"/>
</dbReference>
<protein>
    <submittedName>
        <fullName evidence="8">C40 family peptidase</fullName>
    </submittedName>
</protein>
<sequence>MKKAAIVITTMVVLLFAQIGTAFADTNLDKTVNALIGTKYKTAGTTTSGFDCSGFTMYIFNQIGIELPHQSKSQAQEGSWVDKNDLRPGDLVFFNTDGKGISHVGIYLGNDEFIHSATGDGVIKNKLSEKYYKTRYVSARRVIGDDLYTQLTEEAK</sequence>
<dbReference type="Gene3D" id="3.90.1720.10">
    <property type="entry name" value="endopeptidase domain like (from Nostoc punctiforme)"/>
    <property type="match status" value="1"/>
</dbReference>
<dbReference type="PANTHER" id="PTHR47360">
    <property type="entry name" value="MUREIN DD-ENDOPEPTIDASE MEPS/MUREIN LD-CARBOXYPEPTIDASE"/>
    <property type="match status" value="1"/>
</dbReference>
<feature type="chain" id="PRO_5046869804" evidence="6">
    <location>
        <begin position="25"/>
        <end position="156"/>
    </location>
</feature>
<evidence type="ECO:0000256" key="2">
    <source>
        <dbReference type="ARBA" id="ARBA00022670"/>
    </source>
</evidence>
<keyword evidence="3 6" id="KW-0732">Signal</keyword>
<name>A0ABV5W1Q1_9BACL</name>
<accession>A0ABV5W1Q1</accession>
<dbReference type="PANTHER" id="PTHR47360:SF1">
    <property type="entry name" value="ENDOPEPTIDASE NLPC-RELATED"/>
    <property type="match status" value="1"/>
</dbReference>
<evidence type="ECO:0000259" key="7">
    <source>
        <dbReference type="PROSITE" id="PS51935"/>
    </source>
</evidence>
<reference evidence="8 9" key="1">
    <citation type="submission" date="2024-09" db="EMBL/GenBank/DDBJ databases">
        <authorList>
            <person name="Sun Q."/>
            <person name="Mori K."/>
        </authorList>
    </citation>
    <scope>NUCLEOTIDE SEQUENCE [LARGE SCALE GENOMIC DNA]</scope>
    <source>
        <strain evidence="8 9">JCM 12520</strain>
    </source>
</reference>
<dbReference type="RefSeq" id="WP_344913710.1">
    <property type="nucleotide sequence ID" value="NZ_BAAAYO010000013.1"/>
</dbReference>
<evidence type="ECO:0000256" key="1">
    <source>
        <dbReference type="ARBA" id="ARBA00007074"/>
    </source>
</evidence>
<evidence type="ECO:0000313" key="8">
    <source>
        <dbReference type="EMBL" id="MFB9754346.1"/>
    </source>
</evidence>
<dbReference type="InterPro" id="IPR000064">
    <property type="entry name" value="NLP_P60_dom"/>
</dbReference>
<proteinExistence type="inferred from homology"/>